<protein>
    <submittedName>
        <fullName evidence="2">Uncharacterized protein</fullName>
    </submittedName>
</protein>
<evidence type="ECO:0000256" key="1">
    <source>
        <dbReference type="SAM" id="Phobius"/>
    </source>
</evidence>
<keyword evidence="1" id="KW-0812">Transmembrane</keyword>
<keyword evidence="1" id="KW-1133">Transmembrane helix</keyword>
<name>C4FKE0_9AQUI</name>
<proteinExistence type="predicted"/>
<accession>C4FKE0</accession>
<reference evidence="2 3" key="1">
    <citation type="submission" date="2009-04" db="EMBL/GenBank/DDBJ databases">
        <authorList>
            <person name="Reysenbach A.-L."/>
            <person name="Heidelberg J.F."/>
            <person name="Nelson W.C."/>
        </authorList>
    </citation>
    <scope>NUCLEOTIDE SEQUENCE [LARGE SCALE GENOMIC DNA]</scope>
    <source>
        <strain evidence="2 3">SS-5</strain>
    </source>
</reference>
<sequence>MGIFIKLKFYQISHPKLYKIFLCYNIAIMKNLIFTFLLIKTYKNG</sequence>
<comment type="caution">
    <text evidence="2">The sequence shown here is derived from an EMBL/GenBank/DDBJ whole genome shotgun (WGS) entry which is preliminary data.</text>
</comment>
<dbReference type="AlphaFoldDB" id="C4FKE0"/>
<keyword evidence="3" id="KW-1185">Reference proteome</keyword>
<evidence type="ECO:0000313" key="2">
    <source>
        <dbReference type="EMBL" id="EEP60452.1"/>
    </source>
</evidence>
<dbReference type="Proteomes" id="UP000005540">
    <property type="component" value="Unassembled WGS sequence"/>
</dbReference>
<feature type="transmembrane region" description="Helical" evidence="1">
    <location>
        <begin position="21"/>
        <end position="39"/>
    </location>
</feature>
<keyword evidence="1" id="KW-0472">Membrane</keyword>
<gene>
    <name evidence="2" type="ORF">SULYE_1040</name>
</gene>
<organism evidence="2 3">
    <name type="scientific">Sulfurihydrogenibium yellowstonense SS-5</name>
    <dbReference type="NCBI Taxonomy" id="432331"/>
    <lineage>
        <taxon>Bacteria</taxon>
        <taxon>Pseudomonadati</taxon>
        <taxon>Aquificota</taxon>
        <taxon>Aquificia</taxon>
        <taxon>Aquificales</taxon>
        <taxon>Hydrogenothermaceae</taxon>
        <taxon>Sulfurihydrogenibium</taxon>
    </lineage>
</organism>
<evidence type="ECO:0000313" key="3">
    <source>
        <dbReference type="Proteomes" id="UP000005540"/>
    </source>
</evidence>
<dbReference type="EMBL" id="ABZS01000093">
    <property type="protein sequence ID" value="EEP60452.1"/>
    <property type="molecule type" value="Genomic_DNA"/>
</dbReference>